<dbReference type="InterPro" id="IPR003313">
    <property type="entry name" value="AraC-bd"/>
</dbReference>
<dbReference type="InterPro" id="IPR020449">
    <property type="entry name" value="Tscrpt_reg_AraC-type_HTH"/>
</dbReference>
<dbReference type="InterPro" id="IPR018060">
    <property type="entry name" value="HTH_AraC"/>
</dbReference>
<evidence type="ECO:0000256" key="2">
    <source>
        <dbReference type="ARBA" id="ARBA00022737"/>
    </source>
</evidence>
<keyword evidence="5" id="KW-0010">Activator</keyword>
<evidence type="ECO:0000256" key="3">
    <source>
        <dbReference type="ARBA" id="ARBA00023015"/>
    </source>
</evidence>
<dbReference type="PANTHER" id="PTHR43280:SF28">
    <property type="entry name" value="HTH-TYPE TRANSCRIPTIONAL ACTIVATOR RHAS"/>
    <property type="match status" value="1"/>
</dbReference>
<gene>
    <name evidence="9" type="ORF">R2X38_21730</name>
</gene>
<proteinExistence type="predicted"/>
<keyword evidence="4" id="KW-0238">DNA-binding</keyword>
<dbReference type="PROSITE" id="PS01124">
    <property type="entry name" value="HTH_ARAC_FAMILY_2"/>
    <property type="match status" value="1"/>
</dbReference>
<sequence>MIYLKSTEFFARSDLPITTELRAPQDSFPEHAHAFEELMVVSGGSGTHVINDVPMNLSKNFICFVNRNDRHLFENVDNLHLSNVLFDPAKLSVDSAIKKYIPTRQSEESSGWFINDSCSQHVNQIIARLDSESHSNTAESKIICQSLFNLLLVELSRGRVKDISQGSDEEKVISLLAYLHSHYAESNTLEELAYKAKISPKLLTKNLKILTGMSYNRCLNYIRLSKSLEALRYSEKSITEIAYDVGYHDSNYFSTKFKQLFNTTPRDVRLGVSVILTSQ</sequence>
<keyword evidence="6" id="KW-0804">Transcription</keyword>
<comment type="caution">
    <text evidence="9">The sequence shown here is derived from an EMBL/GenBank/DDBJ whole genome shotgun (WGS) entry which is preliminary data.</text>
</comment>
<name>A0ABU3ZNQ4_9GAMM</name>
<reference evidence="9 10" key="1">
    <citation type="submission" date="2023-10" db="EMBL/GenBank/DDBJ databases">
        <title>Marine bacteria isolated from horseshoe crab.</title>
        <authorList>
            <person name="Cheng T.H."/>
        </authorList>
    </citation>
    <scope>NUCLEOTIDE SEQUENCE [LARGE SCALE GENOMIC DNA]</scope>
    <source>
        <strain evidence="9 10">HSC6</strain>
    </source>
</reference>
<keyword evidence="3" id="KW-0805">Transcription regulation</keyword>
<evidence type="ECO:0000313" key="9">
    <source>
        <dbReference type="EMBL" id="MDV5171623.1"/>
    </source>
</evidence>
<dbReference type="Pfam" id="PF02311">
    <property type="entry name" value="AraC_binding"/>
    <property type="match status" value="1"/>
</dbReference>
<dbReference type="SMART" id="SM00342">
    <property type="entry name" value="HTH_ARAC"/>
    <property type="match status" value="1"/>
</dbReference>
<dbReference type="InterPro" id="IPR018062">
    <property type="entry name" value="HTH_AraC-typ_CS"/>
</dbReference>
<evidence type="ECO:0000256" key="5">
    <source>
        <dbReference type="ARBA" id="ARBA00023159"/>
    </source>
</evidence>
<organism evidence="9 10">
    <name type="scientific">Photobacterium rosenbergii</name>
    <dbReference type="NCBI Taxonomy" id="294936"/>
    <lineage>
        <taxon>Bacteria</taxon>
        <taxon>Pseudomonadati</taxon>
        <taxon>Pseudomonadota</taxon>
        <taxon>Gammaproteobacteria</taxon>
        <taxon>Vibrionales</taxon>
        <taxon>Vibrionaceae</taxon>
        <taxon>Photobacterium</taxon>
    </lineage>
</organism>
<dbReference type="PROSITE" id="PS00041">
    <property type="entry name" value="HTH_ARAC_FAMILY_1"/>
    <property type="match status" value="1"/>
</dbReference>
<protein>
    <submittedName>
        <fullName evidence="9">Helix-turn-helix domain-containing protein</fullName>
    </submittedName>
</protein>
<dbReference type="InterPro" id="IPR014710">
    <property type="entry name" value="RmlC-like_jellyroll"/>
</dbReference>
<dbReference type="InterPro" id="IPR009057">
    <property type="entry name" value="Homeodomain-like_sf"/>
</dbReference>
<evidence type="ECO:0000256" key="7">
    <source>
        <dbReference type="ARBA" id="ARBA00023308"/>
    </source>
</evidence>
<dbReference type="PANTHER" id="PTHR43280">
    <property type="entry name" value="ARAC-FAMILY TRANSCRIPTIONAL REGULATOR"/>
    <property type="match status" value="1"/>
</dbReference>
<accession>A0ABU3ZNQ4</accession>
<dbReference type="SUPFAM" id="SSF51215">
    <property type="entry name" value="Regulatory protein AraC"/>
    <property type="match status" value="1"/>
</dbReference>
<dbReference type="PRINTS" id="PR00032">
    <property type="entry name" value="HTHARAC"/>
</dbReference>
<keyword evidence="2" id="KW-0677">Repeat</keyword>
<dbReference type="SUPFAM" id="SSF46689">
    <property type="entry name" value="Homeodomain-like"/>
    <property type="match status" value="1"/>
</dbReference>
<evidence type="ECO:0000256" key="6">
    <source>
        <dbReference type="ARBA" id="ARBA00023163"/>
    </source>
</evidence>
<dbReference type="InterPro" id="IPR047220">
    <property type="entry name" value="RhaR_RhaS-like_N"/>
</dbReference>
<feature type="domain" description="HTH araC/xylS-type" evidence="8">
    <location>
        <begin position="173"/>
        <end position="271"/>
    </location>
</feature>
<keyword evidence="10" id="KW-1185">Reference proteome</keyword>
<dbReference type="CDD" id="cd06977">
    <property type="entry name" value="cupin_RhaR_RhaS-like_N"/>
    <property type="match status" value="1"/>
</dbReference>
<dbReference type="RefSeq" id="WP_317524444.1">
    <property type="nucleotide sequence ID" value="NZ_JAWJZI010000014.1"/>
</dbReference>
<evidence type="ECO:0000259" key="8">
    <source>
        <dbReference type="PROSITE" id="PS01124"/>
    </source>
</evidence>
<dbReference type="EMBL" id="JAWJZI010000014">
    <property type="protein sequence ID" value="MDV5171623.1"/>
    <property type="molecule type" value="Genomic_DNA"/>
</dbReference>
<dbReference type="Gene3D" id="1.10.10.60">
    <property type="entry name" value="Homeodomain-like"/>
    <property type="match status" value="1"/>
</dbReference>
<evidence type="ECO:0000256" key="1">
    <source>
        <dbReference type="ARBA" id="ARBA00022490"/>
    </source>
</evidence>
<dbReference type="Pfam" id="PF12833">
    <property type="entry name" value="HTH_18"/>
    <property type="match status" value="1"/>
</dbReference>
<evidence type="ECO:0000256" key="4">
    <source>
        <dbReference type="ARBA" id="ARBA00023125"/>
    </source>
</evidence>
<evidence type="ECO:0000313" key="10">
    <source>
        <dbReference type="Proteomes" id="UP001186452"/>
    </source>
</evidence>
<dbReference type="InterPro" id="IPR037923">
    <property type="entry name" value="HTH-like"/>
</dbReference>
<keyword evidence="7" id="KW-0684">Rhamnose metabolism</keyword>
<dbReference type="Proteomes" id="UP001186452">
    <property type="component" value="Unassembled WGS sequence"/>
</dbReference>
<keyword evidence="1" id="KW-0963">Cytoplasm</keyword>
<dbReference type="Gene3D" id="2.60.120.10">
    <property type="entry name" value="Jelly Rolls"/>
    <property type="match status" value="1"/>
</dbReference>